<gene>
    <name evidence="2" type="ORF">SDC9_107070</name>
</gene>
<organism evidence="2">
    <name type="scientific">bioreactor metagenome</name>
    <dbReference type="NCBI Taxonomy" id="1076179"/>
    <lineage>
        <taxon>unclassified sequences</taxon>
        <taxon>metagenomes</taxon>
        <taxon>ecological metagenomes</taxon>
    </lineage>
</organism>
<evidence type="ECO:0000256" key="1">
    <source>
        <dbReference type="SAM" id="MobiDB-lite"/>
    </source>
</evidence>
<feature type="region of interest" description="Disordered" evidence="1">
    <location>
        <begin position="347"/>
        <end position="370"/>
    </location>
</feature>
<reference evidence="2" key="1">
    <citation type="submission" date="2019-08" db="EMBL/GenBank/DDBJ databases">
        <authorList>
            <person name="Kucharzyk K."/>
            <person name="Murdoch R.W."/>
            <person name="Higgins S."/>
            <person name="Loffler F."/>
        </authorList>
    </citation>
    <scope>NUCLEOTIDE SEQUENCE</scope>
</reference>
<name>A0A645B463_9ZZZZ</name>
<evidence type="ECO:0000313" key="2">
    <source>
        <dbReference type="EMBL" id="MPM60219.1"/>
    </source>
</evidence>
<sequence length="370" mass="38886">MPDSETFPAPVIFHLLRYAFLFLQKSPSPSFRKETLIPSGRSLAEAILPFDSQGGLSAEEDLSVLRPQPDLVEDPVVAPLLYFDAVAVPLSVFEHTAAESAVSRTGCGVLQIAELRGEDPGVGEVPRTGGLHGVDQHDVHAVVEAVLFQPFLVGVHGDLVGQTLYGDDQRPEPRVDDIEGQGIRYGALLYAEGGSNGLFRQGAPDHEGIGGGDVDAVLLVDVVVDVQPALPVGADFDDGRFSQPVVPPDDLVHGGDGAVAAEGDFAFRGIVGQEDAPSLVPGDVDHLGDEAGVLFGDVEHGVPGERLRSQVEKRSRVSLGLSDGEGVQLVIRVCFHGRPPGYFIGSPVPPASSQEIGADPGCGNNARRPS</sequence>
<proteinExistence type="predicted"/>
<accession>A0A645B463</accession>
<protein>
    <submittedName>
        <fullName evidence="2">Uncharacterized protein</fullName>
    </submittedName>
</protein>
<dbReference type="EMBL" id="VSSQ01017689">
    <property type="protein sequence ID" value="MPM60219.1"/>
    <property type="molecule type" value="Genomic_DNA"/>
</dbReference>
<dbReference type="AlphaFoldDB" id="A0A645B463"/>
<comment type="caution">
    <text evidence="2">The sequence shown here is derived from an EMBL/GenBank/DDBJ whole genome shotgun (WGS) entry which is preliminary data.</text>
</comment>